<sequence length="113" mass="13009">MPVLHYNNAKVQTPAKGLERRLVHLEKLLTAVLDFSNGPQSEPDPMHSHPHEQTCYIAEGEVLFFMEDEEPQHLKAGDMFYVPSNKMHCIQLLTERARLVDSFSPVREDFIGY</sequence>
<organism evidence="2 3">
    <name type="scientific">Paradesertivirga mongoliensis</name>
    <dbReference type="NCBI Taxonomy" id="2100740"/>
    <lineage>
        <taxon>Bacteria</taxon>
        <taxon>Pseudomonadati</taxon>
        <taxon>Bacteroidota</taxon>
        <taxon>Sphingobacteriia</taxon>
        <taxon>Sphingobacteriales</taxon>
        <taxon>Sphingobacteriaceae</taxon>
        <taxon>Paradesertivirga</taxon>
    </lineage>
</organism>
<dbReference type="PANTHER" id="PTHR40112">
    <property type="entry name" value="H2HPP ISOMERASE"/>
    <property type="match status" value="1"/>
</dbReference>
<evidence type="ECO:0000313" key="2">
    <source>
        <dbReference type="EMBL" id="MFD2163604.1"/>
    </source>
</evidence>
<proteinExistence type="predicted"/>
<comment type="caution">
    <text evidence="2">The sequence shown here is derived from an EMBL/GenBank/DDBJ whole genome shotgun (WGS) entry which is preliminary data.</text>
</comment>
<dbReference type="Pfam" id="PF07883">
    <property type="entry name" value="Cupin_2"/>
    <property type="match status" value="1"/>
</dbReference>
<dbReference type="Proteomes" id="UP001597387">
    <property type="component" value="Unassembled WGS sequence"/>
</dbReference>
<dbReference type="InterPro" id="IPR011051">
    <property type="entry name" value="RmlC_Cupin_sf"/>
</dbReference>
<accession>A0ABW4ZNY5</accession>
<gene>
    <name evidence="2" type="ORF">ACFSJU_14435</name>
</gene>
<dbReference type="PANTHER" id="PTHR40112:SF1">
    <property type="entry name" value="H2HPP ISOMERASE"/>
    <property type="match status" value="1"/>
</dbReference>
<dbReference type="InterPro" id="IPR014710">
    <property type="entry name" value="RmlC-like_jellyroll"/>
</dbReference>
<dbReference type="InterPro" id="IPR013096">
    <property type="entry name" value="Cupin_2"/>
</dbReference>
<dbReference type="Gene3D" id="2.60.120.10">
    <property type="entry name" value="Jelly Rolls"/>
    <property type="match status" value="1"/>
</dbReference>
<dbReference type="RefSeq" id="WP_255900605.1">
    <property type="nucleotide sequence ID" value="NZ_JAFMZO010000002.1"/>
</dbReference>
<evidence type="ECO:0000313" key="3">
    <source>
        <dbReference type="Proteomes" id="UP001597387"/>
    </source>
</evidence>
<evidence type="ECO:0000259" key="1">
    <source>
        <dbReference type="Pfam" id="PF07883"/>
    </source>
</evidence>
<reference evidence="3" key="1">
    <citation type="journal article" date="2019" name="Int. J. Syst. Evol. Microbiol.">
        <title>The Global Catalogue of Microorganisms (GCM) 10K type strain sequencing project: providing services to taxonomists for standard genome sequencing and annotation.</title>
        <authorList>
            <consortium name="The Broad Institute Genomics Platform"/>
            <consortium name="The Broad Institute Genome Sequencing Center for Infectious Disease"/>
            <person name="Wu L."/>
            <person name="Ma J."/>
        </authorList>
    </citation>
    <scope>NUCLEOTIDE SEQUENCE [LARGE SCALE GENOMIC DNA]</scope>
    <source>
        <strain evidence="3">KCTC 42217</strain>
    </source>
</reference>
<keyword evidence="3" id="KW-1185">Reference proteome</keyword>
<protein>
    <submittedName>
        <fullName evidence="2">Cupin domain-containing protein</fullName>
    </submittedName>
</protein>
<name>A0ABW4ZNY5_9SPHI</name>
<dbReference type="EMBL" id="JBHUHZ010000002">
    <property type="protein sequence ID" value="MFD2163604.1"/>
    <property type="molecule type" value="Genomic_DNA"/>
</dbReference>
<dbReference type="InterPro" id="IPR052535">
    <property type="entry name" value="Bacilysin_H2HPP_isomerase"/>
</dbReference>
<feature type="domain" description="Cupin type-2" evidence="1">
    <location>
        <begin position="43"/>
        <end position="100"/>
    </location>
</feature>
<dbReference type="CDD" id="cd02238">
    <property type="entry name" value="cupin_KdgF"/>
    <property type="match status" value="1"/>
</dbReference>
<dbReference type="SUPFAM" id="SSF51182">
    <property type="entry name" value="RmlC-like cupins"/>
    <property type="match status" value="1"/>
</dbReference>